<dbReference type="RefSeq" id="WP_067554104.1">
    <property type="nucleotide sequence ID" value="NZ_LPXN01000094.1"/>
</dbReference>
<keyword evidence="2" id="KW-0413">Isomerase</keyword>
<dbReference type="CDD" id="cd03024">
    <property type="entry name" value="DsbA_FrnE"/>
    <property type="match status" value="1"/>
</dbReference>
<dbReference type="GO" id="GO:0016491">
    <property type="term" value="F:oxidoreductase activity"/>
    <property type="evidence" value="ECO:0007669"/>
    <property type="project" value="InterPro"/>
</dbReference>
<evidence type="ECO:0000313" key="3">
    <source>
        <dbReference type="Proteomes" id="UP000076400"/>
    </source>
</evidence>
<protein>
    <submittedName>
        <fullName evidence="2">Dithiol-disulfide isomerase</fullName>
    </submittedName>
</protein>
<reference evidence="2 3" key="1">
    <citation type="submission" date="2015-12" db="EMBL/GenBank/DDBJ databases">
        <title>Genome sequence of Oceanibaculum pacificum MCCC 1A02656.</title>
        <authorList>
            <person name="Lu L."/>
            <person name="Lai Q."/>
            <person name="Shao Z."/>
            <person name="Qian P."/>
        </authorList>
    </citation>
    <scope>NUCLEOTIDE SEQUENCE [LARGE SCALE GENOMIC DNA]</scope>
    <source>
        <strain evidence="2 3">MCCC 1A02656</strain>
    </source>
</reference>
<evidence type="ECO:0000313" key="2">
    <source>
        <dbReference type="EMBL" id="KZD09777.1"/>
    </source>
</evidence>
<dbReference type="STRING" id="580166.AUP43_00925"/>
<dbReference type="Gene3D" id="3.40.30.10">
    <property type="entry name" value="Glutaredoxin"/>
    <property type="match status" value="1"/>
</dbReference>
<accession>A0A154W8C6</accession>
<gene>
    <name evidence="2" type="ORF">AUP43_00925</name>
</gene>
<dbReference type="SUPFAM" id="SSF52833">
    <property type="entry name" value="Thioredoxin-like"/>
    <property type="match status" value="1"/>
</dbReference>
<name>A0A154W8C6_9PROT</name>
<keyword evidence="3" id="KW-1185">Reference proteome</keyword>
<evidence type="ECO:0000259" key="1">
    <source>
        <dbReference type="Pfam" id="PF01323"/>
    </source>
</evidence>
<dbReference type="PANTHER" id="PTHR13887">
    <property type="entry name" value="GLUTATHIONE S-TRANSFERASE KAPPA"/>
    <property type="match status" value="1"/>
</dbReference>
<proteinExistence type="predicted"/>
<dbReference type="Proteomes" id="UP000076400">
    <property type="component" value="Unassembled WGS sequence"/>
</dbReference>
<sequence length="213" mass="23754">MRLDIFSDVICPWCFVGKRRLEKALALRPMPSLDIRWRAFQLNPGMPKEGMDRQAYLEAKFGGEMRSRQIYDTIRRVGGSENIAFAFEKVKRTPNTVDAHRLIRLAYDKGAQDAMVEALFQAYFLNGRDIGDLDVLIDIAEEQDIDRDEAANFLESTEGAVDVEAECVTAGRIGVNGVPCFVLNGRYGLSGAQEPEALFPLFDLALQEEGASA</sequence>
<dbReference type="InterPro" id="IPR001853">
    <property type="entry name" value="DSBA-like_thioredoxin_dom"/>
</dbReference>
<dbReference type="InterPro" id="IPR036249">
    <property type="entry name" value="Thioredoxin-like_sf"/>
</dbReference>
<feature type="domain" description="DSBA-like thioredoxin" evidence="1">
    <location>
        <begin position="3"/>
        <end position="198"/>
    </location>
</feature>
<dbReference type="AlphaFoldDB" id="A0A154W8C6"/>
<organism evidence="2 3">
    <name type="scientific">Oceanibaculum pacificum</name>
    <dbReference type="NCBI Taxonomy" id="580166"/>
    <lineage>
        <taxon>Bacteria</taxon>
        <taxon>Pseudomonadati</taxon>
        <taxon>Pseudomonadota</taxon>
        <taxon>Alphaproteobacteria</taxon>
        <taxon>Rhodospirillales</taxon>
        <taxon>Oceanibaculaceae</taxon>
        <taxon>Oceanibaculum</taxon>
    </lineage>
</organism>
<dbReference type="GO" id="GO:0016853">
    <property type="term" value="F:isomerase activity"/>
    <property type="evidence" value="ECO:0007669"/>
    <property type="project" value="UniProtKB-KW"/>
</dbReference>
<dbReference type="EMBL" id="LPXN01000094">
    <property type="protein sequence ID" value="KZD09777.1"/>
    <property type="molecule type" value="Genomic_DNA"/>
</dbReference>
<dbReference type="Pfam" id="PF01323">
    <property type="entry name" value="DSBA"/>
    <property type="match status" value="1"/>
</dbReference>
<dbReference type="OrthoDB" id="9799122at2"/>
<comment type="caution">
    <text evidence="2">The sequence shown here is derived from an EMBL/GenBank/DDBJ whole genome shotgun (WGS) entry which is preliminary data.</text>
</comment>
<dbReference type="PANTHER" id="PTHR13887:SF41">
    <property type="entry name" value="THIOREDOXIN SUPERFAMILY PROTEIN"/>
    <property type="match status" value="1"/>
</dbReference>